<feature type="domain" description="PucR C-terminal helix-turn-helix" evidence="3">
    <location>
        <begin position="449"/>
        <end position="506"/>
    </location>
</feature>
<dbReference type="InterPro" id="IPR042070">
    <property type="entry name" value="PucR_C-HTH_sf"/>
</dbReference>
<dbReference type="RefSeq" id="WP_143061194.1">
    <property type="nucleotide sequence ID" value="NZ_FNOK01000046.1"/>
</dbReference>
<dbReference type="InterPro" id="IPR041522">
    <property type="entry name" value="CdaR_GGDEF"/>
</dbReference>
<dbReference type="AlphaFoldDB" id="A0A1H3Q9K2"/>
<protein>
    <submittedName>
        <fullName evidence="5">Purine catabolism regulatory protein</fullName>
    </submittedName>
</protein>
<dbReference type="Pfam" id="PF13556">
    <property type="entry name" value="HTH_30"/>
    <property type="match status" value="1"/>
</dbReference>
<dbReference type="Gene3D" id="1.10.10.2840">
    <property type="entry name" value="PucR C-terminal helix-turn-helix domain"/>
    <property type="match status" value="1"/>
</dbReference>
<sequence>MRILPDDGPLRLADLLAEAALGLRLLTAADTGPARQIDGAHAIEIANPSRWVPPHWLLLTTGMRIQRKPAEQRALVRELAGSNIAALGYATGIVTRRVPAALLDEADRLGFPVIEVPLETPHRDVIGFVQQKVLSSSPELLQRVLQTQEYLMGVAEDDPLAHAEAPEIALLRRLQPLVGTEVILLRTDGRPNWPEDHLHARELREALHARPANGPAEVGVGDLRYLALPVRTGPYMFGWLVREARDGDGAQLLPVLRSAAQLLGVMYVAREHEPAELRAQRRHLLESALFHGATANGDGDLDRRARIVGFDFGSDCRVLLYRPAGNRSALGQVEAALNAARMPFLATTRGADVVVFAQGGRETLVGSVESLPSGQVGVGRAVRSLGRAKESLTDAEFVLGRMTAAPGKLTVADFSDLSLANWLIARLPSAEIAEKSGDFLAGLREQPLLFETVVAYLGADLDTTATAEALHLHPNSVRYRLTRAEHVLGAPLRRPETIAGLHAALLSEGLL</sequence>
<dbReference type="InterPro" id="IPR025736">
    <property type="entry name" value="PucR_C-HTH_dom"/>
</dbReference>
<dbReference type="PANTHER" id="PTHR33744">
    <property type="entry name" value="CARBOHYDRATE DIACID REGULATOR"/>
    <property type="match status" value="1"/>
</dbReference>
<dbReference type="OrthoDB" id="33973at2"/>
<name>A0A1H3Q9K2_9PSEU</name>
<feature type="domain" description="CdaR GGDEF-like" evidence="4">
    <location>
        <begin position="297"/>
        <end position="398"/>
    </location>
</feature>
<dbReference type="STRING" id="418495.SAMN05216215_104664"/>
<dbReference type="Pfam" id="PF17853">
    <property type="entry name" value="GGDEF_2"/>
    <property type="match status" value="1"/>
</dbReference>
<evidence type="ECO:0000259" key="3">
    <source>
        <dbReference type="Pfam" id="PF13556"/>
    </source>
</evidence>
<evidence type="ECO:0000259" key="4">
    <source>
        <dbReference type="Pfam" id="PF17853"/>
    </source>
</evidence>
<dbReference type="EMBL" id="FNOK01000046">
    <property type="protein sequence ID" value="SDZ10076.1"/>
    <property type="molecule type" value="Genomic_DNA"/>
</dbReference>
<dbReference type="InterPro" id="IPR012914">
    <property type="entry name" value="PucR_dom"/>
</dbReference>
<organism evidence="5 6">
    <name type="scientific">Saccharopolyspora shandongensis</name>
    <dbReference type="NCBI Taxonomy" id="418495"/>
    <lineage>
        <taxon>Bacteria</taxon>
        <taxon>Bacillati</taxon>
        <taxon>Actinomycetota</taxon>
        <taxon>Actinomycetes</taxon>
        <taxon>Pseudonocardiales</taxon>
        <taxon>Pseudonocardiaceae</taxon>
        <taxon>Saccharopolyspora</taxon>
    </lineage>
</organism>
<reference evidence="6" key="1">
    <citation type="submission" date="2016-10" db="EMBL/GenBank/DDBJ databases">
        <authorList>
            <person name="Varghese N."/>
            <person name="Submissions S."/>
        </authorList>
    </citation>
    <scope>NUCLEOTIDE SEQUENCE [LARGE SCALE GENOMIC DNA]</scope>
    <source>
        <strain evidence="6">CGMCC 4.3530</strain>
    </source>
</reference>
<evidence type="ECO:0000259" key="2">
    <source>
        <dbReference type="Pfam" id="PF07905"/>
    </source>
</evidence>
<dbReference type="Pfam" id="PF07905">
    <property type="entry name" value="PucR"/>
    <property type="match status" value="1"/>
</dbReference>
<proteinExistence type="inferred from homology"/>
<keyword evidence="6" id="KW-1185">Reference proteome</keyword>
<dbReference type="Proteomes" id="UP000199529">
    <property type="component" value="Unassembled WGS sequence"/>
</dbReference>
<evidence type="ECO:0000313" key="5">
    <source>
        <dbReference type="EMBL" id="SDZ10076.1"/>
    </source>
</evidence>
<evidence type="ECO:0000256" key="1">
    <source>
        <dbReference type="ARBA" id="ARBA00006754"/>
    </source>
</evidence>
<dbReference type="PANTHER" id="PTHR33744:SF7">
    <property type="entry name" value="PUCR FAMILY TRANSCRIPTIONAL REGULATOR"/>
    <property type="match status" value="1"/>
</dbReference>
<evidence type="ECO:0000313" key="6">
    <source>
        <dbReference type="Proteomes" id="UP000199529"/>
    </source>
</evidence>
<comment type="similarity">
    <text evidence="1">Belongs to the CdaR family.</text>
</comment>
<dbReference type="InterPro" id="IPR051448">
    <property type="entry name" value="CdaR-like_regulators"/>
</dbReference>
<feature type="domain" description="Purine catabolism PurC-like" evidence="2">
    <location>
        <begin position="14"/>
        <end position="130"/>
    </location>
</feature>
<gene>
    <name evidence="5" type="ORF">SAMN05216215_104664</name>
</gene>
<accession>A0A1H3Q9K2</accession>